<dbReference type="EMBL" id="BART01038575">
    <property type="protein sequence ID" value="GAH06153.1"/>
    <property type="molecule type" value="Genomic_DNA"/>
</dbReference>
<dbReference type="GO" id="GO:0055085">
    <property type="term" value="P:transmembrane transport"/>
    <property type="evidence" value="ECO:0007669"/>
    <property type="project" value="InterPro"/>
</dbReference>
<feature type="non-terminal residue" evidence="9">
    <location>
        <position position="1"/>
    </location>
</feature>
<keyword evidence="3" id="KW-1003">Cell membrane</keyword>
<feature type="transmembrane region" description="Helical" evidence="7">
    <location>
        <begin position="7"/>
        <end position="29"/>
    </location>
</feature>
<keyword evidence="2" id="KW-0813">Transport</keyword>
<comment type="caution">
    <text evidence="9">The sequence shown here is derived from an EMBL/GenBank/DDBJ whole genome shotgun (WGS) entry which is preliminary data.</text>
</comment>
<feature type="transmembrane region" description="Helical" evidence="7">
    <location>
        <begin position="58"/>
        <end position="78"/>
    </location>
</feature>
<keyword evidence="5 7" id="KW-1133">Transmembrane helix</keyword>
<evidence type="ECO:0000256" key="6">
    <source>
        <dbReference type="ARBA" id="ARBA00023136"/>
    </source>
</evidence>
<reference evidence="9" key="1">
    <citation type="journal article" date="2014" name="Front. Microbiol.">
        <title>High frequency of phylogenetically diverse reductive dehalogenase-homologous genes in deep subseafloor sedimentary metagenomes.</title>
        <authorList>
            <person name="Kawai M."/>
            <person name="Futagami T."/>
            <person name="Toyoda A."/>
            <person name="Takaki Y."/>
            <person name="Nishi S."/>
            <person name="Hori S."/>
            <person name="Arai W."/>
            <person name="Tsubouchi T."/>
            <person name="Morono Y."/>
            <person name="Uchiyama I."/>
            <person name="Ito T."/>
            <person name="Fujiyama A."/>
            <person name="Inagaki F."/>
            <person name="Takami H."/>
        </authorList>
    </citation>
    <scope>NUCLEOTIDE SEQUENCE</scope>
    <source>
        <strain evidence="9">Expedition CK06-06</strain>
    </source>
</reference>
<evidence type="ECO:0000256" key="1">
    <source>
        <dbReference type="ARBA" id="ARBA00004651"/>
    </source>
</evidence>
<dbReference type="InterPro" id="IPR035906">
    <property type="entry name" value="MetI-like_sf"/>
</dbReference>
<evidence type="ECO:0000256" key="4">
    <source>
        <dbReference type="ARBA" id="ARBA00022692"/>
    </source>
</evidence>
<dbReference type="GO" id="GO:0005886">
    <property type="term" value="C:plasma membrane"/>
    <property type="evidence" value="ECO:0007669"/>
    <property type="project" value="UniProtKB-SubCell"/>
</dbReference>
<evidence type="ECO:0000256" key="7">
    <source>
        <dbReference type="SAM" id="Phobius"/>
    </source>
</evidence>
<protein>
    <recommendedName>
        <fullName evidence="8">ABC transmembrane type-1 domain-containing protein</fullName>
    </recommendedName>
</protein>
<accession>X1EBW1</accession>
<dbReference type="PROSITE" id="PS50928">
    <property type="entry name" value="ABC_TM1"/>
    <property type="match status" value="1"/>
</dbReference>
<dbReference type="Gene3D" id="1.10.3720.10">
    <property type="entry name" value="MetI-like"/>
    <property type="match status" value="1"/>
</dbReference>
<evidence type="ECO:0000313" key="9">
    <source>
        <dbReference type="EMBL" id="GAH06153.1"/>
    </source>
</evidence>
<keyword evidence="4 7" id="KW-0812">Transmembrane</keyword>
<name>X1EBW1_9ZZZZ</name>
<dbReference type="SUPFAM" id="SSF161098">
    <property type="entry name" value="MetI-like"/>
    <property type="match status" value="1"/>
</dbReference>
<evidence type="ECO:0000259" key="8">
    <source>
        <dbReference type="PROSITE" id="PS50928"/>
    </source>
</evidence>
<proteinExistence type="predicted"/>
<comment type="subcellular location">
    <subcellularLocation>
        <location evidence="1">Cell membrane</location>
        <topology evidence="1">Multi-pass membrane protein</topology>
    </subcellularLocation>
</comment>
<keyword evidence="6 7" id="KW-0472">Membrane</keyword>
<evidence type="ECO:0000256" key="2">
    <source>
        <dbReference type="ARBA" id="ARBA00022448"/>
    </source>
</evidence>
<evidence type="ECO:0000256" key="3">
    <source>
        <dbReference type="ARBA" id="ARBA00022475"/>
    </source>
</evidence>
<dbReference type="PANTHER" id="PTHR43005:SF1">
    <property type="entry name" value="SPERMIDINE_PUTRESCINE TRANSPORT SYSTEM PERMEASE PROTEIN"/>
    <property type="match status" value="1"/>
</dbReference>
<dbReference type="InterPro" id="IPR000515">
    <property type="entry name" value="MetI-like"/>
</dbReference>
<dbReference type="PANTHER" id="PTHR43005">
    <property type="entry name" value="BLR7065 PROTEIN"/>
    <property type="match status" value="1"/>
</dbReference>
<organism evidence="9">
    <name type="scientific">marine sediment metagenome</name>
    <dbReference type="NCBI Taxonomy" id="412755"/>
    <lineage>
        <taxon>unclassified sequences</taxon>
        <taxon>metagenomes</taxon>
        <taxon>ecological metagenomes</taxon>
    </lineage>
</organism>
<gene>
    <name evidence="9" type="ORF">S01H4_63896</name>
</gene>
<dbReference type="AlphaFoldDB" id="X1EBW1"/>
<evidence type="ECO:0000256" key="5">
    <source>
        <dbReference type="ARBA" id="ARBA00022989"/>
    </source>
</evidence>
<feature type="domain" description="ABC transmembrane type-1" evidence="8">
    <location>
        <begin position="1"/>
        <end position="79"/>
    </location>
</feature>
<sequence>IPTLVPVIILNIILNLIGSFRVFDIVYVLTRGGPIHQSEVFTTIMYYYSFSAQGPNKMGVGSVIAFIMFAIMIIFGFIRIRLMRRSEIV</sequence>